<organism evidence="3 4">
    <name type="scientific">Crotalaria pallida</name>
    <name type="common">Smooth rattlebox</name>
    <name type="synonym">Crotalaria striata</name>
    <dbReference type="NCBI Taxonomy" id="3830"/>
    <lineage>
        <taxon>Eukaryota</taxon>
        <taxon>Viridiplantae</taxon>
        <taxon>Streptophyta</taxon>
        <taxon>Embryophyta</taxon>
        <taxon>Tracheophyta</taxon>
        <taxon>Spermatophyta</taxon>
        <taxon>Magnoliopsida</taxon>
        <taxon>eudicotyledons</taxon>
        <taxon>Gunneridae</taxon>
        <taxon>Pentapetalae</taxon>
        <taxon>rosids</taxon>
        <taxon>fabids</taxon>
        <taxon>Fabales</taxon>
        <taxon>Fabaceae</taxon>
        <taxon>Papilionoideae</taxon>
        <taxon>50 kb inversion clade</taxon>
        <taxon>genistoids sensu lato</taxon>
        <taxon>core genistoids</taxon>
        <taxon>Crotalarieae</taxon>
        <taxon>Crotalaria</taxon>
    </lineage>
</organism>
<evidence type="ECO:0000259" key="2">
    <source>
        <dbReference type="Pfam" id="PF13456"/>
    </source>
</evidence>
<feature type="domain" description="RNase H type-1" evidence="2">
    <location>
        <begin position="235"/>
        <end position="286"/>
    </location>
</feature>
<keyword evidence="1" id="KW-0812">Transmembrane</keyword>
<dbReference type="GO" id="GO:0003676">
    <property type="term" value="F:nucleic acid binding"/>
    <property type="evidence" value="ECO:0007669"/>
    <property type="project" value="InterPro"/>
</dbReference>
<evidence type="ECO:0000313" key="4">
    <source>
        <dbReference type="Proteomes" id="UP001372338"/>
    </source>
</evidence>
<dbReference type="GO" id="GO:0004523">
    <property type="term" value="F:RNA-DNA hybrid ribonuclease activity"/>
    <property type="evidence" value="ECO:0007669"/>
    <property type="project" value="InterPro"/>
</dbReference>
<keyword evidence="1" id="KW-1133">Transmembrane helix</keyword>
<protein>
    <recommendedName>
        <fullName evidence="2">RNase H type-1 domain-containing protein</fullName>
    </recommendedName>
</protein>
<dbReference type="Pfam" id="PF13456">
    <property type="entry name" value="RVT_3"/>
    <property type="match status" value="1"/>
</dbReference>
<evidence type="ECO:0000256" key="1">
    <source>
        <dbReference type="SAM" id="Phobius"/>
    </source>
</evidence>
<accession>A0AAN9HZY7</accession>
<feature type="transmembrane region" description="Helical" evidence="1">
    <location>
        <begin position="108"/>
        <end position="128"/>
    </location>
</feature>
<feature type="transmembrane region" description="Helical" evidence="1">
    <location>
        <begin position="76"/>
        <end position="96"/>
    </location>
</feature>
<sequence>MRHYKLLVCLLPKHTGFQGPEPDLLLVHGPVRCLLGFPAWRMLYTDIINGCQLGYKSLGQDSCQILMKKTCHHSEVSGLFDILGGVTVTMYFCWHMRWTGVAGDKKGVGHKGVICCFVLAILSYALIFQPSGVSSTPSSSGMVTMVSMGNYGYEFVPMEKSFRLTARGSSGHVDGAINHNLGYFGMDQYQYSLAYSFFDKVRPIDETMEEDRVEDHGSPEIETLPLFPVHCEDIPLWKLIVESDCSDAFVLIQKERIFHNKMLVAVRSWQNKDWTIRFAHIYREGN</sequence>
<name>A0AAN9HZY7_CROPI</name>
<dbReference type="SUPFAM" id="SSF64005">
    <property type="entry name" value="Undecaprenyl diphosphate synthase"/>
    <property type="match status" value="1"/>
</dbReference>
<dbReference type="InterPro" id="IPR036424">
    <property type="entry name" value="UPP_synth-like_sf"/>
</dbReference>
<dbReference type="GO" id="GO:0016765">
    <property type="term" value="F:transferase activity, transferring alkyl or aryl (other than methyl) groups"/>
    <property type="evidence" value="ECO:0007669"/>
    <property type="project" value="InterPro"/>
</dbReference>
<dbReference type="AlphaFoldDB" id="A0AAN9HZY7"/>
<proteinExistence type="predicted"/>
<evidence type="ECO:0000313" key="3">
    <source>
        <dbReference type="EMBL" id="KAK7258640.1"/>
    </source>
</evidence>
<keyword evidence="4" id="KW-1185">Reference proteome</keyword>
<gene>
    <name evidence="3" type="ORF">RIF29_24221</name>
</gene>
<dbReference type="Proteomes" id="UP001372338">
    <property type="component" value="Unassembled WGS sequence"/>
</dbReference>
<dbReference type="InterPro" id="IPR002156">
    <property type="entry name" value="RNaseH_domain"/>
</dbReference>
<keyword evidence="1" id="KW-0472">Membrane</keyword>
<comment type="caution">
    <text evidence="3">The sequence shown here is derived from an EMBL/GenBank/DDBJ whole genome shotgun (WGS) entry which is preliminary data.</text>
</comment>
<reference evidence="3 4" key="1">
    <citation type="submission" date="2024-01" db="EMBL/GenBank/DDBJ databases">
        <title>The genomes of 5 underutilized Papilionoideae crops provide insights into root nodulation and disease resistanc.</title>
        <authorList>
            <person name="Yuan L."/>
        </authorList>
    </citation>
    <scope>NUCLEOTIDE SEQUENCE [LARGE SCALE GENOMIC DNA]</scope>
    <source>
        <strain evidence="3">ZHUSHIDOU_FW_LH</strain>
        <tissue evidence="3">Leaf</tissue>
    </source>
</reference>
<dbReference type="EMBL" id="JAYWIO010000005">
    <property type="protein sequence ID" value="KAK7258640.1"/>
    <property type="molecule type" value="Genomic_DNA"/>
</dbReference>